<dbReference type="Proteomes" id="UP000014074">
    <property type="component" value="Unassembled WGS sequence"/>
</dbReference>
<keyword evidence="4 6" id="KW-1133">Transmembrane helix</keyword>
<keyword evidence="5 6" id="KW-0472">Membrane</keyword>
<feature type="transmembrane region" description="Helical" evidence="6">
    <location>
        <begin position="335"/>
        <end position="354"/>
    </location>
</feature>
<evidence type="ECO:0000259" key="7">
    <source>
        <dbReference type="PROSITE" id="PS50850"/>
    </source>
</evidence>
<evidence type="ECO:0000256" key="2">
    <source>
        <dbReference type="ARBA" id="ARBA00022448"/>
    </source>
</evidence>
<dbReference type="Gene3D" id="1.20.1250.20">
    <property type="entry name" value="MFS general substrate transporter like domains"/>
    <property type="match status" value="2"/>
</dbReference>
<dbReference type="Pfam" id="PF07690">
    <property type="entry name" value="MFS_1"/>
    <property type="match status" value="1"/>
</dbReference>
<dbReference type="CDD" id="cd17327">
    <property type="entry name" value="MFS_FEN2_like"/>
    <property type="match status" value="1"/>
</dbReference>
<dbReference type="GO" id="GO:0022857">
    <property type="term" value="F:transmembrane transporter activity"/>
    <property type="evidence" value="ECO:0007669"/>
    <property type="project" value="InterPro"/>
</dbReference>
<evidence type="ECO:0000256" key="6">
    <source>
        <dbReference type="SAM" id="Phobius"/>
    </source>
</evidence>
<dbReference type="PANTHER" id="PTHR43791:SF18">
    <property type="entry name" value="NICOTINIC ACID TRANSPORTER TNA1, PUTATIVE (AFU_ORTHOLOGUE AFUA_3G03820)-RELATED"/>
    <property type="match status" value="1"/>
</dbReference>
<dbReference type="RefSeq" id="XP_007919329.1">
    <property type="nucleotide sequence ID" value="XM_007921138.1"/>
</dbReference>
<dbReference type="GO" id="GO:0016020">
    <property type="term" value="C:membrane"/>
    <property type="evidence" value="ECO:0007669"/>
    <property type="project" value="UniProtKB-SubCell"/>
</dbReference>
<protein>
    <submittedName>
        <fullName evidence="8">Putative high-affinity nicotinic acid transporter protein</fullName>
    </submittedName>
</protein>
<evidence type="ECO:0000256" key="5">
    <source>
        <dbReference type="ARBA" id="ARBA00023136"/>
    </source>
</evidence>
<feature type="transmembrane region" description="Helical" evidence="6">
    <location>
        <begin position="120"/>
        <end position="143"/>
    </location>
</feature>
<reference evidence="9" key="1">
    <citation type="journal article" date="2013" name="Genome Announc.">
        <title>Draft genome sequence of the ascomycete Phaeoacremonium aleophilum strain UCR-PA7, a causal agent of the esca disease complex in grapevines.</title>
        <authorList>
            <person name="Blanco-Ulate B."/>
            <person name="Rolshausen P."/>
            <person name="Cantu D."/>
        </authorList>
    </citation>
    <scope>NUCLEOTIDE SEQUENCE [LARGE SCALE GENOMIC DNA]</scope>
    <source>
        <strain evidence="9">UCR-PA7</strain>
    </source>
</reference>
<feature type="transmembrane region" description="Helical" evidence="6">
    <location>
        <begin position="360"/>
        <end position="382"/>
    </location>
</feature>
<feature type="transmembrane region" description="Helical" evidence="6">
    <location>
        <begin position="430"/>
        <end position="450"/>
    </location>
</feature>
<dbReference type="InterPro" id="IPR020846">
    <property type="entry name" value="MFS_dom"/>
</dbReference>
<dbReference type="AlphaFoldDB" id="R8B9A9"/>
<dbReference type="PROSITE" id="PS50850">
    <property type="entry name" value="MFS"/>
    <property type="match status" value="1"/>
</dbReference>
<dbReference type="EMBL" id="KB933369">
    <property type="protein sequence ID" value="EON95876.1"/>
    <property type="molecule type" value="Genomic_DNA"/>
</dbReference>
<dbReference type="InterPro" id="IPR011701">
    <property type="entry name" value="MFS"/>
</dbReference>
<feature type="transmembrane region" description="Helical" evidence="6">
    <location>
        <begin position="394"/>
        <end position="414"/>
    </location>
</feature>
<organism evidence="8 9">
    <name type="scientific">Phaeoacremonium minimum (strain UCR-PA7)</name>
    <name type="common">Esca disease fungus</name>
    <name type="synonym">Togninia minima</name>
    <dbReference type="NCBI Taxonomy" id="1286976"/>
    <lineage>
        <taxon>Eukaryota</taxon>
        <taxon>Fungi</taxon>
        <taxon>Dikarya</taxon>
        <taxon>Ascomycota</taxon>
        <taxon>Pezizomycotina</taxon>
        <taxon>Sordariomycetes</taxon>
        <taxon>Sordariomycetidae</taxon>
        <taxon>Togniniales</taxon>
        <taxon>Togniniaceae</taxon>
        <taxon>Phaeoacremonium</taxon>
    </lineage>
</organism>
<accession>R8B9A9</accession>
<dbReference type="InterPro" id="IPR036259">
    <property type="entry name" value="MFS_trans_sf"/>
</dbReference>
<keyword evidence="2" id="KW-0813">Transport</keyword>
<keyword evidence="9" id="KW-1185">Reference proteome</keyword>
<proteinExistence type="predicted"/>
<sequence>MATAQGVTLESFAHLDEKKILRKMDLRLIPMLALLYLLSFLDRGNIGNAKIEGLQEDLNMEANQYNWCLTVFFFTYAAFEVPSNLLLKKLRPSRWLPFIMVGWGTVMTLMGIVQNYHGLLIARLFLGVAEAGLFPGVAYYLTMWYCRHEIQLRQALFFSAASVAGAFSGLLAFGISKMDGVGGYEGWRWIFILEGIATVIVAVLAFFVLHDFPETATFLTEEERAFVVFRLKYQGQVQNKEQGGAGVAQAEEFKWRYVRDAFSDWQIWVNIFVYWGIVCHLYGISLFLPTIIANLGYKSSTAQLMTVPIYITAAILAVVFAYLSDRVGKRSPFIIGFLCMMIVGFSMCITADPVKHPKVVYGGVFVAACAIYPAFPGVISWLANNLAGSYKRSAGMAIQIGVGNLGGAMASNFYRAKDKPKYVLGHGLELGFICAGIVAALILITGYTTINRKRERKMAEGRSVFTSEELSAMGDRAWPRPANKNNYHRGTVEISGSKKPPSGRHPTRVGFECVPGKLLVFKIFFQAHKVPDVLKVFIYRVKREKKLFKFHKNRIRDAVDDPEKSPFWVI</sequence>
<feature type="domain" description="Major facilitator superfamily (MFS) profile" evidence="7">
    <location>
        <begin position="28"/>
        <end position="454"/>
    </location>
</feature>
<feature type="transmembrane region" description="Helical" evidence="6">
    <location>
        <begin position="304"/>
        <end position="323"/>
    </location>
</feature>
<evidence type="ECO:0000256" key="4">
    <source>
        <dbReference type="ARBA" id="ARBA00022989"/>
    </source>
</evidence>
<evidence type="ECO:0000313" key="9">
    <source>
        <dbReference type="Proteomes" id="UP000014074"/>
    </source>
</evidence>
<name>R8B9A9_PHAM7</name>
<feature type="transmembrane region" description="Helical" evidence="6">
    <location>
        <begin position="267"/>
        <end position="292"/>
    </location>
</feature>
<evidence type="ECO:0000256" key="1">
    <source>
        <dbReference type="ARBA" id="ARBA00004141"/>
    </source>
</evidence>
<dbReference type="HOGENOM" id="CLU_001265_0_1_1"/>
<comment type="subcellular location">
    <subcellularLocation>
        <location evidence="1">Membrane</location>
        <topology evidence="1">Multi-pass membrane protein</topology>
    </subcellularLocation>
</comment>
<feature type="transmembrane region" description="Helical" evidence="6">
    <location>
        <begin position="155"/>
        <end position="175"/>
    </location>
</feature>
<feature type="transmembrane region" description="Helical" evidence="6">
    <location>
        <begin position="187"/>
        <end position="209"/>
    </location>
</feature>
<dbReference type="SUPFAM" id="SSF103473">
    <property type="entry name" value="MFS general substrate transporter"/>
    <property type="match status" value="1"/>
</dbReference>
<dbReference type="PANTHER" id="PTHR43791">
    <property type="entry name" value="PERMEASE-RELATED"/>
    <property type="match status" value="1"/>
</dbReference>
<evidence type="ECO:0000256" key="3">
    <source>
        <dbReference type="ARBA" id="ARBA00022692"/>
    </source>
</evidence>
<dbReference type="KEGG" id="tmn:UCRPA7_8626"/>
<dbReference type="eggNOG" id="KOG2533">
    <property type="taxonomic scope" value="Eukaryota"/>
</dbReference>
<gene>
    <name evidence="8" type="ORF">UCRPA7_8626</name>
</gene>
<feature type="transmembrane region" description="Helical" evidence="6">
    <location>
        <begin position="95"/>
        <end position="114"/>
    </location>
</feature>
<dbReference type="GeneID" id="19329496"/>
<dbReference type="FunFam" id="1.20.1250.20:FF:000034">
    <property type="entry name" value="MFS general substrate transporter"/>
    <property type="match status" value="1"/>
</dbReference>
<dbReference type="FunFam" id="1.20.1250.20:FF:000068">
    <property type="entry name" value="MFS general substrate transporter"/>
    <property type="match status" value="1"/>
</dbReference>
<keyword evidence="3 6" id="KW-0812">Transmembrane</keyword>
<evidence type="ECO:0000313" key="8">
    <source>
        <dbReference type="EMBL" id="EON95876.1"/>
    </source>
</evidence>
<dbReference type="OrthoDB" id="2962993at2759"/>